<protein>
    <submittedName>
        <fullName evidence="3">Cupin domain-containing protein</fullName>
    </submittedName>
</protein>
<keyword evidence="1" id="KW-0479">Metal-binding</keyword>
<dbReference type="PANTHER" id="PTHR35848">
    <property type="entry name" value="OXALATE-BINDING PROTEIN"/>
    <property type="match status" value="1"/>
</dbReference>
<evidence type="ECO:0000259" key="2">
    <source>
        <dbReference type="Pfam" id="PF07883"/>
    </source>
</evidence>
<gene>
    <name evidence="3" type="ORF">VVD49_18105</name>
</gene>
<accession>A0ABU6K7Z8</accession>
<name>A0ABU6K7Z8_9RHOO</name>
<evidence type="ECO:0000256" key="1">
    <source>
        <dbReference type="ARBA" id="ARBA00022723"/>
    </source>
</evidence>
<dbReference type="PANTHER" id="PTHR35848:SF6">
    <property type="entry name" value="CUPIN TYPE-2 DOMAIN-CONTAINING PROTEIN"/>
    <property type="match status" value="1"/>
</dbReference>
<dbReference type="InterPro" id="IPR014710">
    <property type="entry name" value="RmlC-like_jellyroll"/>
</dbReference>
<sequence length="125" mass="13854">MIYKRAEMIEEHRTNVHDGSGEVSLAYLIPRNTHPNLRLLTYMNVAPGATIGLHHHRMETEYYLLLKGNVTIDDNGHTDTMQVGDLLQTGSGQYHGLNNTGSETAELLVFVVTHAGHPQNLPAPN</sequence>
<dbReference type="EMBL" id="JAYXHS010000004">
    <property type="protein sequence ID" value="MEC5387652.1"/>
    <property type="molecule type" value="Genomic_DNA"/>
</dbReference>
<feature type="domain" description="Cupin type-2" evidence="2">
    <location>
        <begin position="42"/>
        <end position="110"/>
    </location>
</feature>
<dbReference type="InterPro" id="IPR051610">
    <property type="entry name" value="GPI/OXD"/>
</dbReference>
<keyword evidence="4" id="KW-1185">Reference proteome</keyword>
<evidence type="ECO:0000313" key="4">
    <source>
        <dbReference type="Proteomes" id="UP001331561"/>
    </source>
</evidence>
<reference evidence="3 4" key="1">
    <citation type="submission" date="2024-01" db="EMBL/GenBank/DDBJ databases">
        <title>Uliginosibacterium soil sp. nov.</title>
        <authorList>
            <person name="Lv Y."/>
        </authorList>
    </citation>
    <scope>NUCLEOTIDE SEQUENCE [LARGE SCALE GENOMIC DNA]</scope>
    <source>
        <strain evidence="3 4">H3</strain>
    </source>
</reference>
<comment type="caution">
    <text evidence="3">The sequence shown here is derived from an EMBL/GenBank/DDBJ whole genome shotgun (WGS) entry which is preliminary data.</text>
</comment>
<dbReference type="RefSeq" id="WP_327600628.1">
    <property type="nucleotide sequence ID" value="NZ_JAYXHS010000004.1"/>
</dbReference>
<dbReference type="Pfam" id="PF07883">
    <property type="entry name" value="Cupin_2"/>
    <property type="match status" value="1"/>
</dbReference>
<dbReference type="InterPro" id="IPR013096">
    <property type="entry name" value="Cupin_2"/>
</dbReference>
<proteinExistence type="predicted"/>
<organism evidence="3 4">
    <name type="scientific">Uliginosibacterium silvisoli</name>
    <dbReference type="NCBI Taxonomy" id="3114758"/>
    <lineage>
        <taxon>Bacteria</taxon>
        <taxon>Pseudomonadati</taxon>
        <taxon>Pseudomonadota</taxon>
        <taxon>Betaproteobacteria</taxon>
        <taxon>Rhodocyclales</taxon>
        <taxon>Zoogloeaceae</taxon>
        <taxon>Uliginosibacterium</taxon>
    </lineage>
</organism>
<dbReference type="Gene3D" id="2.60.120.10">
    <property type="entry name" value="Jelly Rolls"/>
    <property type="match status" value="1"/>
</dbReference>
<evidence type="ECO:0000313" key="3">
    <source>
        <dbReference type="EMBL" id="MEC5387652.1"/>
    </source>
</evidence>
<dbReference type="SUPFAM" id="SSF51182">
    <property type="entry name" value="RmlC-like cupins"/>
    <property type="match status" value="1"/>
</dbReference>
<dbReference type="InterPro" id="IPR011051">
    <property type="entry name" value="RmlC_Cupin_sf"/>
</dbReference>
<dbReference type="Proteomes" id="UP001331561">
    <property type="component" value="Unassembled WGS sequence"/>
</dbReference>